<evidence type="ECO:0000313" key="1">
    <source>
        <dbReference type="EMBL" id="QBZ54258.1"/>
    </source>
</evidence>
<evidence type="ECO:0000313" key="2">
    <source>
        <dbReference type="Proteomes" id="UP000294847"/>
    </source>
</evidence>
<accession>A0A4P7MW27</accession>
<proteinExistence type="predicted"/>
<name>A0A4P7MW27_PYROR</name>
<dbReference type="Proteomes" id="UP000294847">
    <property type="component" value="Chromosome 1"/>
</dbReference>
<organism evidence="1 2">
    <name type="scientific">Pyricularia oryzae</name>
    <name type="common">Rice blast fungus</name>
    <name type="synonym">Magnaporthe oryzae</name>
    <dbReference type="NCBI Taxonomy" id="318829"/>
    <lineage>
        <taxon>Eukaryota</taxon>
        <taxon>Fungi</taxon>
        <taxon>Dikarya</taxon>
        <taxon>Ascomycota</taxon>
        <taxon>Pezizomycotina</taxon>
        <taxon>Sordariomycetes</taxon>
        <taxon>Sordariomycetidae</taxon>
        <taxon>Magnaporthales</taxon>
        <taxon>Pyriculariaceae</taxon>
        <taxon>Pyricularia</taxon>
    </lineage>
</organism>
<gene>
    <name evidence="1" type="ORF">PoMZ_09954</name>
</gene>
<sequence>MHSDAGWRAADVMGEAVLEPQATSDGPWGTPQRHYRAVRAGGYTCTSVYFSDQFGGARQCKCQCQCQPSSLRYREVHSARTSLAVHAGRWIRDRRFCNETNITQITLRVAVLSTPSWQGVLDYALEAARKSSPSSWAQVDGDLRLKIQYHMEHPIYHPLDLLVSKPSGVISQVPRRATNTPFRHFELALAAKMIRRTSSGGNRLRLRFWGSKSRAPVPGGFPSTLKFEVLI</sequence>
<dbReference type="AlphaFoldDB" id="A0A4P7MW27"/>
<reference evidence="1 2" key="1">
    <citation type="journal article" date="2019" name="Mol. Biol. Evol.">
        <title>Blast fungal genomes show frequent chromosomal changes, gene gains and losses, and effector gene turnover.</title>
        <authorList>
            <person name="Gomez Luciano L.B."/>
            <person name="Jason Tsai I."/>
            <person name="Chuma I."/>
            <person name="Tosa Y."/>
            <person name="Chen Y.H."/>
            <person name="Li J.Y."/>
            <person name="Li M.Y."/>
            <person name="Jade Lu M.Y."/>
            <person name="Nakayashiki H."/>
            <person name="Li W.H."/>
        </authorList>
    </citation>
    <scope>NUCLEOTIDE SEQUENCE [LARGE SCALE GENOMIC DNA]</scope>
    <source>
        <strain evidence="1">MZ5-1-6</strain>
    </source>
</reference>
<dbReference type="EMBL" id="CP034204">
    <property type="protein sequence ID" value="QBZ54258.1"/>
    <property type="molecule type" value="Genomic_DNA"/>
</dbReference>
<protein>
    <submittedName>
        <fullName evidence="1">Uncharacterized protein</fullName>
    </submittedName>
</protein>